<dbReference type="STRING" id="1125876.SAMN05443292_1092"/>
<evidence type="ECO:0000313" key="1">
    <source>
        <dbReference type="EMBL" id="SFI05082.1"/>
    </source>
</evidence>
<proteinExistence type="predicted"/>
<dbReference type="Proteomes" id="UP000198931">
    <property type="component" value="Unassembled WGS sequence"/>
</dbReference>
<accession>A0A1I3F1L6</accession>
<organism evidence="1 2">
    <name type="scientific">Halpernia frigidisoli</name>
    <dbReference type="NCBI Taxonomy" id="1125876"/>
    <lineage>
        <taxon>Bacteria</taxon>
        <taxon>Pseudomonadati</taxon>
        <taxon>Bacteroidota</taxon>
        <taxon>Flavobacteriia</taxon>
        <taxon>Flavobacteriales</taxon>
        <taxon>Weeksellaceae</taxon>
        <taxon>Chryseobacterium group</taxon>
        <taxon>Halpernia</taxon>
    </lineage>
</organism>
<reference evidence="1 2" key="1">
    <citation type="submission" date="2016-10" db="EMBL/GenBank/DDBJ databases">
        <authorList>
            <person name="de Groot N.N."/>
        </authorList>
    </citation>
    <scope>NUCLEOTIDE SEQUENCE [LARGE SCALE GENOMIC DNA]</scope>
    <source>
        <strain evidence="1 2">DSM 26000</strain>
    </source>
</reference>
<dbReference type="NCBIfam" id="TIGR01200">
    <property type="entry name" value="GLPGLI"/>
    <property type="match status" value="1"/>
</dbReference>
<gene>
    <name evidence="1" type="ORF">SAMN05443292_1092</name>
</gene>
<dbReference type="EMBL" id="FOQT01000002">
    <property type="protein sequence ID" value="SFI05082.1"/>
    <property type="molecule type" value="Genomic_DNA"/>
</dbReference>
<keyword evidence="2" id="KW-1185">Reference proteome</keyword>
<dbReference type="InterPro" id="IPR005901">
    <property type="entry name" value="GLPGLI"/>
</dbReference>
<dbReference type="Pfam" id="PF09697">
    <property type="entry name" value="Porph_ging"/>
    <property type="match status" value="1"/>
</dbReference>
<dbReference type="AlphaFoldDB" id="A0A1I3F1L6"/>
<evidence type="ECO:0000313" key="2">
    <source>
        <dbReference type="Proteomes" id="UP000198931"/>
    </source>
</evidence>
<dbReference type="OrthoDB" id="1270930at2"/>
<sequence>MKYILVFILFLSNICVAQTHRFIYEYKFVADSTKSDSIIVENTRLEIFKDHSEFLSDVNTKKDSAIATAKERKESEANIQFADGKYLGKTYKSKNLVYTIDYIGIQPFKVVRNAKLKWSLSNEKRIIEGYKCQKATINFGNRQWEAWFTEDIPIQEGPYLFSGLPGLIVKIYDTTNQHSFLLVANYKTTSTKTNIINKPYLVPTQISEILFNKKWNEFRKNPIGGTEQFMILNPGLLSGERFDENGNKLDFRQGLREEKKYTEKWIKNNNNFLDLKLYK</sequence>
<protein>
    <submittedName>
        <fullName evidence="1">GLPGLI family protein</fullName>
    </submittedName>
</protein>
<name>A0A1I3F1L6_9FLAO</name>
<dbReference type="RefSeq" id="WP_090079147.1">
    <property type="nucleotide sequence ID" value="NZ_FOQT01000002.1"/>
</dbReference>